<dbReference type="EMBL" id="AL731581">
    <property type="protein sequence ID" value="CAE05402.1"/>
    <property type="molecule type" value="Genomic_DNA"/>
</dbReference>
<proteinExistence type="predicted"/>
<evidence type="ECO:0000313" key="2">
    <source>
        <dbReference type="Proteomes" id="UP000000763"/>
    </source>
</evidence>
<organism evidence="1 2">
    <name type="scientific">Oryza sativa subsp. japonica</name>
    <name type="common">Rice</name>
    <dbReference type="NCBI Taxonomy" id="39947"/>
    <lineage>
        <taxon>Eukaryota</taxon>
        <taxon>Viridiplantae</taxon>
        <taxon>Streptophyta</taxon>
        <taxon>Embryophyta</taxon>
        <taxon>Tracheophyta</taxon>
        <taxon>Spermatophyta</taxon>
        <taxon>Magnoliopsida</taxon>
        <taxon>Liliopsida</taxon>
        <taxon>Poales</taxon>
        <taxon>Poaceae</taxon>
        <taxon>BOP clade</taxon>
        <taxon>Oryzoideae</taxon>
        <taxon>Oryzeae</taxon>
        <taxon>Oryzinae</taxon>
        <taxon>Oryza</taxon>
        <taxon>Oryza sativa</taxon>
    </lineage>
</organism>
<gene>
    <name evidence="1" type="ORF">OSJNBa0022F16.26</name>
</gene>
<name>A0A5S6R8Z5_ORYSJ</name>
<reference evidence="2" key="2">
    <citation type="journal article" date="2008" name="Nucleic Acids Res.">
        <title>The rice annotation project database (RAP-DB): 2008 update.</title>
        <authorList>
            <consortium name="The rice annotation project (RAP)"/>
        </authorList>
    </citation>
    <scope>GENOME REANNOTATION</scope>
    <source>
        <strain evidence="2">cv. Nipponbare</strain>
    </source>
</reference>
<accession>A0A5S6R8Z5</accession>
<dbReference type="AlphaFoldDB" id="A0A5S6R8Z5"/>
<reference evidence="2" key="1">
    <citation type="journal article" date="2005" name="Nature">
        <title>The map-based sequence of the rice genome.</title>
        <authorList>
            <consortium name="International rice genome sequencing project (IRGSP)"/>
            <person name="Matsumoto T."/>
            <person name="Wu J."/>
            <person name="Kanamori H."/>
            <person name="Katayose Y."/>
            <person name="Fujisawa M."/>
            <person name="Namiki N."/>
            <person name="Mizuno H."/>
            <person name="Yamamoto K."/>
            <person name="Antonio B.A."/>
            <person name="Baba T."/>
            <person name="Sakata K."/>
            <person name="Nagamura Y."/>
            <person name="Aoki H."/>
            <person name="Arikawa K."/>
            <person name="Arita K."/>
            <person name="Bito T."/>
            <person name="Chiden Y."/>
            <person name="Fujitsuka N."/>
            <person name="Fukunaka R."/>
            <person name="Hamada M."/>
            <person name="Harada C."/>
            <person name="Hayashi A."/>
            <person name="Hijishita S."/>
            <person name="Honda M."/>
            <person name="Hosokawa S."/>
            <person name="Ichikawa Y."/>
            <person name="Idonuma A."/>
            <person name="Iijima M."/>
            <person name="Ikeda M."/>
            <person name="Ikeno M."/>
            <person name="Ito K."/>
            <person name="Ito S."/>
            <person name="Ito T."/>
            <person name="Ito Y."/>
            <person name="Ito Y."/>
            <person name="Iwabuchi A."/>
            <person name="Kamiya K."/>
            <person name="Karasawa W."/>
            <person name="Kurita K."/>
            <person name="Katagiri S."/>
            <person name="Kikuta A."/>
            <person name="Kobayashi H."/>
            <person name="Kobayashi N."/>
            <person name="Machita K."/>
            <person name="Maehara T."/>
            <person name="Masukawa M."/>
            <person name="Mizubayashi T."/>
            <person name="Mukai Y."/>
            <person name="Nagasaki H."/>
            <person name="Nagata Y."/>
            <person name="Naito S."/>
            <person name="Nakashima M."/>
            <person name="Nakama Y."/>
            <person name="Nakamichi Y."/>
            <person name="Nakamura M."/>
            <person name="Meguro A."/>
            <person name="Negishi M."/>
            <person name="Ohta I."/>
            <person name="Ohta T."/>
            <person name="Okamoto M."/>
            <person name="Ono N."/>
            <person name="Saji S."/>
            <person name="Sakaguchi M."/>
            <person name="Sakai K."/>
            <person name="Shibata M."/>
            <person name="Shimokawa T."/>
            <person name="Song J."/>
            <person name="Takazaki Y."/>
            <person name="Terasawa K."/>
            <person name="Tsugane M."/>
            <person name="Tsuji K."/>
            <person name="Ueda S."/>
            <person name="Waki K."/>
            <person name="Yamagata H."/>
            <person name="Yamamoto M."/>
            <person name="Yamamoto S."/>
            <person name="Yamane H."/>
            <person name="Yoshiki S."/>
            <person name="Yoshihara R."/>
            <person name="Yukawa K."/>
            <person name="Zhong H."/>
            <person name="Yano M."/>
            <person name="Yuan Q."/>
            <person name="Ouyang S."/>
            <person name="Liu J."/>
            <person name="Jones K.M."/>
            <person name="Gansberger K."/>
            <person name="Moffat K."/>
            <person name="Hill J."/>
            <person name="Bera J."/>
            <person name="Fadrosh D."/>
            <person name="Jin S."/>
            <person name="Johri S."/>
            <person name="Kim M."/>
            <person name="Overton L."/>
            <person name="Reardon M."/>
            <person name="Tsitrin T."/>
            <person name="Vuong H."/>
            <person name="Weaver B."/>
            <person name="Ciecko A."/>
            <person name="Tallon L."/>
            <person name="Jackson J."/>
            <person name="Pai G."/>
            <person name="Aken S.V."/>
            <person name="Utterback T."/>
            <person name="Reidmuller S."/>
            <person name="Feldblyum T."/>
            <person name="Hsiao J."/>
            <person name="Zismann V."/>
            <person name="Iobst S."/>
            <person name="de Vazeille A.R."/>
            <person name="Buell C.R."/>
            <person name="Ying K."/>
            <person name="Li Y."/>
            <person name="Lu T."/>
            <person name="Huang Y."/>
            <person name="Zhao Q."/>
            <person name="Feng Q."/>
            <person name="Zhang L."/>
            <person name="Zhu J."/>
            <person name="Weng Q."/>
            <person name="Mu J."/>
            <person name="Lu Y."/>
            <person name="Fan D."/>
            <person name="Liu Y."/>
            <person name="Guan J."/>
            <person name="Zhang Y."/>
            <person name="Yu S."/>
            <person name="Liu X."/>
            <person name="Zhang Y."/>
            <person name="Hong G."/>
            <person name="Han B."/>
            <person name="Choisne N."/>
            <person name="Demange N."/>
            <person name="Orjeda G."/>
            <person name="Samain S."/>
            <person name="Cattolico L."/>
            <person name="Pelletier E."/>
            <person name="Couloux A."/>
            <person name="Segurens B."/>
            <person name="Wincker P."/>
            <person name="D'Hont A."/>
            <person name="Scarpelli C."/>
            <person name="Weissenbach J."/>
            <person name="Salanoubat M."/>
            <person name="Quetier F."/>
            <person name="Yu Y."/>
            <person name="Kim H.R."/>
            <person name="Rambo T."/>
            <person name="Currie J."/>
            <person name="Collura K."/>
            <person name="Luo M."/>
            <person name="Yang T."/>
            <person name="Ammiraju J.S.S."/>
            <person name="Engler F."/>
            <person name="Soderlund C."/>
            <person name="Wing R.A."/>
            <person name="Palmer L.E."/>
            <person name="de la Bastide M."/>
            <person name="Spiegel L."/>
            <person name="Nascimento L."/>
            <person name="Zutavern T."/>
            <person name="O'Shaughnessy A."/>
            <person name="Dike S."/>
            <person name="Dedhia N."/>
            <person name="Preston R."/>
            <person name="Balija V."/>
            <person name="McCombie W.R."/>
            <person name="Chow T."/>
            <person name="Chen H."/>
            <person name="Chung M."/>
            <person name="Chen C."/>
            <person name="Shaw J."/>
            <person name="Wu H."/>
            <person name="Hsiao K."/>
            <person name="Chao Y."/>
            <person name="Chu M."/>
            <person name="Cheng C."/>
            <person name="Hour A."/>
            <person name="Lee P."/>
            <person name="Lin S."/>
            <person name="Lin Y."/>
            <person name="Liou J."/>
            <person name="Liu S."/>
            <person name="Hsing Y."/>
            <person name="Raghuvanshi S."/>
            <person name="Mohanty A."/>
            <person name="Bharti A.K."/>
            <person name="Gaur A."/>
            <person name="Gupta V."/>
            <person name="Kumar D."/>
            <person name="Ravi V."/>
            <person name="Vij S."/>
            <person name="Kapur A."/>
            <person name="Khurana P."/>
            <person name="Khurana P."/>
            <person name="Khurana J.P."/>
            <person name="Tyagi A.K."/>
            <person name="Gaikwad K."/>
            <person name="Singh A."/>
            <person name="Dalal V."/>
            <person name="Srivastava S."/>
            <person name="Dixit A."/>
            <person name="Pal A.K."/>
            <person name="Ghazi I.A."/>
            <person name="Yadav M."/>
            <person name="Pandit A."/>
            <person name="Bhargava A."/>
            <person name="Sureshbabu K."/>
            <person name="Batra K."/>
            <person name="Sharma T.R."/>
            <person name="Mohapatra T."/>
            <person name="Singh N.K."/>
            <person name="Messing J."/>
            <person name="Nelson A.B."/>
            <person name="Fuks G."/>
            <person name="Kavchok S."/>
            <person name="Keizer G."/>
            <person name="Linton E."/>
            <person name="Llaca V."/>
            <person name="Song R."/>
            <person name="Tanyolac B."/>
            <person name="Young S."/>
            <person name="Ho-Il K."/>
            <person name="Hahn J.H."/>
            <person name="Sangsakoo G."/>
            <person name="Vanavichit A."/>
            <person name="de Mattos Luiz.A.T."/>
            <person name="Zimmer P.D."/>
            <person name="Malone G."/>
            <person name="Dellagostin O."/>
            <person name="de Oliveira A.C."/>
            <person name="Bevan M."/>
            <person name="Bancroft I."/>
            <person name="Minx P."/>
            <person name="Cordum H."/>
            <person name="Wilson R."/>
            <person name="Cheng Z."/>
            <person name="Jin W."/>
            <person name="Jiang J."/>
            <person name="Leong S.A."/>
            <person name="Iwama H."/>
            <person name="Gojobori T."/>
            <person name="Itoh T."/>
            <person name="Niimura Y."/>
            <person name="Fujii Y."/>
            <person name="Habara T."/>
            <person name="Sakai H."/>
            <person name="Sato Y."/>
            <person name="Wilson G."/>
            <person name="Kumar K."/>
            <person name="McCouch S."/>
            <person name="Juretic N."/>
            <person name="Hoen D."/>
            <person name="Wright S."/>
            <person name="Bruskiewich R."/>
            <person name="Bureau T."/>
            <person name="Miyao A."/>
            <person name="Hirochika H."/>
            <person name="Nishikawa T."/>
            <person name="Kadowaki K."/>
            <person name="Sugiura M."/>
            <person name="Burr B."/>
            <person name="Sasaki T."/>
        </authorList>
    </citation>
    <scope>NUCLEOTIDE SEQUENCE [LARGE SCALE GENOMIC DNA]</scope>
    <source>
        <strain evidence="2">cv. Nipponbare</strain>
    </source>
</reference>
<evidence type="ECO:0000313" key="1">
    <source>
        <dbReference type="EMBL" id="CAE05402.1"/>
    </source>
</evidence>
<dbReference type="Proteomes" id="UP000000763">
    <property type="component" value="Chromosome 4"/>
</dbReference>
<sequence>MAGRADLEPDNASAPSNRPLWQIWAVGFVDRRWTTHVVQVHESSSSDAPVYYKVVAEVPPAPEQGKSYTKH</sequence>
<protein>
    <submittedName>
        <fullName evidence="1">OSJNBa0022F16.26 protein</fullName>
    </submittedName>
</protein>